<organism evidence="1">
    <name type="scientific">Rhizophora mucronata</name>
    <name type="common">Asiatic mangrove</name>
    <dbReference type="NCBI Taxonomy" id="61149"/>
    <lineage>
        <taxon>Eukaryota</taxon>
        <taxon>Viridiplantae</taxon>
        <taxon>Streptophyta</taxon>
        <taxon>Embryophyta</taxon>
        <taxon>Tracheophyta</taxon>
        <taxon>Spermatophyta</taxon>
        <taxon>Magnoliopsida</taxon>
        <taxon>eudicotyledons</taxon>
        <taxon>Gunneridae</taxon>
        <taxon>Pentapetalae</taxon>
        <taxon>rosids</taxon>
        <taxon>fabids</taxon>
        <taxon>Malpighiales</taxon>
        <taxon>Rhizophoraceae</taxon>
        <taxon>Rhizophora</taxon>
    </lineage>
</organism>
<sequence length="19" mass="2317">MRTIFFSFFHGFSRLPIRG</sequence>
<reference evidence="1" key="1">
    <citation type="submission" date="2018-02" db="EMBL/GenBank/DDBJ databases">
        <title>Rhizophora mucronata_Transcriptome.</title>
        <authorList>
            <person name="Meera S.P."/>
            <person name="Sreeshan A."/>
            <person name="Augustine A."/>
        </authorList>
    </citation>
    <scope>NUCLEOTIDE SEQUENCE</scope>
    <source>
        <tissue evidence="1">Leaf</tissue>
    </source>
</reference>
<dbReference type="EMBL" id="GGEC01089084">
    <property type="protein sequence ID" value="MBX69568.1"/>
    <property type="molecule type" value="Transcribed_RNA"/>
</dbReference>
<accession>A0A2P2QRJ4</accession>
<protein>
    <submittedName>
        <fullName evidence="1">Uncharacterized protein</fullName>
    </submittedName>
</protein>
<evidence type="ECO:0000313" key="1">
    <source>
        <dbReference type="EMBL" id="MBX69568.1"/>
    </source>
</evidence>
<dbReference type="AlphaFoldDB" id="A0A2P2QRJ4"/>
<name>A0A2P2QRJ4_RHIMU</name>
<proteinExistence type="predicted"/>